<gene>
    <name evidence="1" type="ORF">B0J13DRAFT_531145</name>
</gene>
<dbReference type="OrthoDB" id="73875at2759"/>
<proteinExistence type="predicted"/>
<name>A0A9P9DS22_9HYPO</name>
<sequence length="171" mass="19666">MECWQERLLDLQSGARSQFGPVPVEFFEGILIISANHFDWPEILGNPDYDDGNLFSCLMDCLGSQTNDINFAVTIKDLNWVKGKLIQLHDPIMKPRWDKEVQDNINYVLGILQAGVATFSYMNSEGSPNPNVFNKLLNIINDILLQLVHAENLFKRKHRDIWVIIGQFFLE</sequence>
<dbReference type="Proteomes" id="UP000717696">
    <property type="component" value="Unassembled WGS sequence"/>
</dbReference>
<evidence type="ECO:0000313" key="2">
    <source>
        <dbReference type="Proteomes" id="UP000717696"/>
    </source>
</evidence>
<comment type="caution">
    <text evidence="1">The sequence shown here is derived from an EMBL/GenBank/DDBJ whole genome shotgun (WGS) entry which is preliminary data.</text>
</comment>
<dbReference type="AlphaFoldDB" id="A0A9P9DS22"/>
<dbReference type="EMBL" id="JAGMUU010000024">
    <property type="protein sequence ID" value="KAH7124869.1"/>
    <property type="molecule type" value="Genomic_DNA"/>
</dbReference>
<organism evidence="1 2">
    <name type="scientific">Dactylonectria estremocensis</name>
    <dbReference type="NCBI Taxonomy" id="1079267"/>
    <lineage>
        <taxon>Eukaryota</taxon>
        <taxon>Fungi</taxon>
        <taxon>Dikarya</taxon>
        <taxon>Ascomycota</taxon>
        <taxon>Pezizomycotina</taxon>
        <taxon>Sordariomycetes</taxon>
        <taxon>Hypocreomycetidae</taxon>
        <taxon>Hypocreales</taxon>
        <taxon>Nectriaceae</taxon>
        <taxon>Dactylonectria</taxon>
    </lineage>
</organism>
<reference evidence="1" key="1">
    <citation type="journal article" date="2021" name="Nat. Commun.">
        <title>Genetic determinants of endophytism in the Arabidopsis root mycobiome.</title>
        <authorList>
            <person name="Mesny F."/>
            <person name="Miyauchi S."/>
            <person name="Thiergart T."/>
            <person name="Pickel B."/>
            <person name="Atanasova L."/>
            <person name="Karlsson M."/>
            <person name="Huettel B."/>
            <person name="Barry K.W."/>
            <person name="Haridas S."/>
            <person name="Chen C."/>
            <person name="Bauer D."/>
            <person name="Andreopoulos W."/>
            <person name="Pangilinan J."/>
            <person name="LaButti K."/>
            <person name="Riley R."/>
            <person name="Lipzen A."/>
            <person name="Clum A."/>
            <person name="Drula E."/>
            <person name="Henrissat B."/>
            <person name="Kohler A."/>
            <person name="Grigoriev I.V."/>
            <person name="Martin F.M."/>
            <person name="Hacquard S."/>
        </authorList>
    </citation>
    <scope>NUCLEOTIDE SEQUENCE</scope>
    <source>
        <strain evidence="1">MPI-CAGE-AT-0021</strain>
    </source>
</reference>
<keyword evidence="2" id="KW-1185">Reference proteome</keyword>
<accession>A0A9P9DS22</accession>
<evidence type="ECO:0000313" key="1">
    <source>
        <dbReference type="EMBL" id="KAH7124869.1"/>
    </source>
</evidence>
<protein>
    <submittedName>
        <fullName evidence="1">Uncharacterized protein</fullName>
    </submittedName>
</protein>